<dbReference type="EMBL" id="UPXX01000027">
    <property type="protein sequence ID" value="VBB44346.1"/>
    <property type="molecule type" value="Genomic_DNA"/>
</dbReference>
<name>A0A653A8E7_UNCDX</name>
<evidence type="ECO:0000313" key="2">
    <source>
        <dbReference type="EMBL" id="VBB44346.1"/>
    </source>
</evidence>
<evidence type="ECO:0000256" key="1">
    <source>
        <dbReference type="SAM" id="MobiDB-lite"/>
    </source>
</evidence>
<dbReference type="AlphaFoldDB" id="A0A653A8E7"/>
<reference evidence="2" key="1">
    <citation type="submission" date="2018-07" db="EMBL/GenBank/DDBJ databases">
        <authorList>
            <consortium name="Genoscope - CEA"/>
            <person name="William W."/>
        </authorList>
    </citation>
    <scope>NUCLEOTIDE SEQUENCE</scope>
    <source>
        <strain evidence="2">IK1</strain>
    </source>
</reference>
<organism evidence="2">
    <name type="scientific">Uncultured Desulfatiglans sp</name>
    <dbReference type="NCBI Taxonomy" id="1748965"/>
    <lineage>
        <taxon>Bacteria</taxon>
        <taxon>Pseudomonadati</taxon>
        <taxon>Thermodesulfobacteriota</taxon>
        <taxon>Desulfobacteria</taxon>
        <taxon>Desulfatiglandales</taxon>
        <taxon>Desulfatiglandaceae</taxon>
        <taxon>Desulfatiglans</taxon>
        <taxon>environmental samples</taxon>
    </lineage>
</organism>
<proteinExistence type="predicted"/>
<sequence>MLVNFFSKIGLELIIEDFFSFHPDTILPQNRLLYEDKQFYLKLRKSSACAQATCRSPHRQTGGLTPRSGKRAFPDDKC</sequence>
<feature type="region of interest" description="Disordered" evidence="1">
    <location>
        <begin position="56"/>
        <end position="78"/>
    </location>
</feature>
<protein>
    <submittedName>
        <fullName evidence="2">Uncharacterized protein</fullName>
    </submittedName>
</protein>
<accession>A0A653A8E7</accession>
<gene>
    <name evidence="2" type="ORF">TRIP_B330452</name>
</gene>